<reference evidence="3" key="1">
    <citation type="submission" date="2012-05" db="EMBL/GenBank/DDBJ databases">
        <authorList>
            <person name="Han B."/>
            <person name="Lu Y."/>
            <person name="Feng Q."/>
            <person name="Zhao Q."/>
            <person name="Lu T.T."/>
            <person name="Li Y."/>
            <person name="Liu K.Y."/>
            <person name="Huang X.H."/>
            <person name="Fan D.L."/>
            <person name="Weng Q.J."/>
            <person name="Zhang L."/>
            <person name="Lu Y.Q."/>
            <person name="Guo Y.L."/>
            <person name="Li W.J."/>
            <person name="Zhou C.C."/>
            <person name="Lu H.Y."/>
            <person name="Huang T."/>
            <person name="Zhu C.R."/>
            <person name="Zhao Y."/>
            <person name="Hu T."/>
            <person name="Yao N."/>
        </authorList>
    </citation>
    <scope>NUCLEOTIDE SEQUENCE</scope>
</reference>
<feature type="compositionally biased region" description="Low complexity" evidence="1">
    <location>
        <begin position="97"/>
        <end position="109"/>
    </location>
</feature>
<evidence type="ECO:0000256" key="2">
    <source>
        <dbReference type="SAM" id="SignalP"/>
    </source>
</evidence>
<dbReference type="EMBL" id="FO203444">
    <property type="protein sequence ID" value="CCI55418.1"/>
    <property type="molecule type" value="Genomic_DNA"/>
</dbReference>
<feature type="compositionally biased region" description="Basic and acidic residues" evidence="1">
    <location>
        <begin position="246"/>
        <end position="260"/>
    </location>
</feature>
<keyword evidence="2" id="KW-0732">Signal</keyword>
<feature type="compositionally biased region" description="Basic and acidic residues" evidence="1">
    <location>
        <begin position="110"/>
        <end position="122"/>
    </location>
</feature>
<feature type="chain" id="PRO_5003946949" evidence="2">
    <location>
        <begin position="33"/>
        <end position="260"/>
    </location>
</feature>
<protein>
    <submittedName>
        <fullName evidence="3">PH01B031C15.1 protein</fullName>
    </submittedName>
</protein>
<feature type="region of interest" description="Disordered" evidence="1">
    <location>
        <begin position="85"/>
        <end position="157"/>
    </location>
</feature>
<feature type="region of interest" description="Disordered" evidence="1">
    <location>
        <begin position="225"/>
        <end position="260"/>
    </location>
</feature>
<feature type="compositionally biased region" description="Low complexity" evidence="1">
    <location>
        <begin position="123"/>
        <end position="135"/>
    </location>
</feature>
<evidence type="ECO:0000256" key="1">
    <source>
        <dbReference type="SAM" id="MobiDB-lite"/>
    </source>
</evidence>
<feature type="region of interest" description="Disordered" evidence="1">
    <location>
        <begin position="38"/>
        <end position="58"/>
    </location>
</feature>
<feature type="compositionally biased region" description="Basic residues" evidence="1">
    <location>
        <begin position="44"/>
        <end position="58"/>
    </location>
</feature>
<feature type="signal peptide" evidence="2">
    <location>
        <begin position="1"/>
        <end position="32"/>
    </location>
</feature>
<name>L0P3X0_PHYED</name>
<sequence length="260" mass="27434">MITLPFFLFSLVLPALFLQNLLFSTTRYGCQASGEEGMRASCSRARRPSTRRRHAPGPRLRVRSSAFLAVISLHLRALYPAPTAATPRRAAERNPHSVSRVASSSPAPSAEDRSHTAADSARRLTAAVSTRASAARMDRTRAAAAHHATHIEQHGSAGLLSLKGERIDRAQGGGFRRGVEGGHLWAAGEKVEVLGGGSRATAVPQVATLEQERISIGNQGAYVEEGRGGGGSHGGYLETRGLAGEAQRKRTRGTDGDGGG</sequence>
<proteinExistence type="predicted"/>
<dbReference type="AlphaFoldDB" id="L0P3X0"/>
<organism evidence="3">
    <name type="scientific">Phyllostachys edulis</name>
    <name type="common">Tortoise shell bamboo</name>
    <name type="synonym">Bambusa edulis</name>
    <dbReference type="NCBI Taxonomy" id="38705"/>
    <lineage>
        <taxon>Eukaryota</taxon>
        <taxon>Viridiplantae</taxon>
        <taxon>Streptophyta</taxon>
        <taxon>Embryophyta</taxon>
        <taxon>Tracheophyta</taxon>
        <taxon>Spermatophyta</taxon>
        <taxon>Magnoliopsida</taxon>
        <taxon>Liliopsida</taxon>
        <taxon>Poales</taxon>
        <taxon>Poaceae</taxon>
        <taxon>BOP clade</taxon>
        <taxon>Bambusoideae</taxon>
        <taxon>Arundinarodae</taxon>
        <taxon>Arundinarieae</taxon>
        <taxon>Arundinariinae</taxon>
        <taxon>Phyllostachys</taxon>
    </lineage>
</organism>
<evidence type="ECO:0000313" key="3">
    <source>
        <dbReference type="EMBL" id="CCI55418.1"/>
    </source>
</evidence>
<gene>
    <name evidence="3" type="primary">PH01B031C15.1</name>
</gene>
<accession>L0P3X0</accession>